<reference evidence="5" key="1">
    <citation type="journal article" date="2019" name="Int. J. Syst. Evol. Microbiol.">
        <title>The Global Catalogue of Microorganisms (GCM) 10K type strain sequencing project: providing services to taxonomists for standard genome sequencing and annotation.</title>
        <authorList>
            <consortium name="The Broad Institute Genomics Platform"/>
            <consortium name="The Broad Institute Genome Sequencing Center for Infectious Disease"/>
            <person name="Wu L."/>
            <person name="Ma J."/>
        </authorList>
    </citation>
    <scope>NUCLEOTIDE SEQUENCE [LARGE SCALE GENOMIC DNA]</scope>
    <source>
        <strain evidence="5">CCUG 43114</strain>
    </source>
</reference>
<comment type="caution">
    <text evidence="4">The sequence shown here is derived from an EMBL/GenBank/DDBJ whole genome shotgun (WGS) entry which is preliminary data.</text>
</comment>
<keyword evidence="3" id="KW-0812">Transmembrane</keyword>
<organism evidence="4 5">
    <name type="scientific">Aquipuribacter nitratireducens</name>
    <dbReference type="NCBI Taxonomy" id="650104"/>
    <lineage>
        <taxon>Bacteria</taxon>
        <taxon>Bacillati</taxon>
        <taxon>Actinomycetota</taxon>
        <taxon>Actinomycetes</taxon>
        <taxon>Micrococcales</taxon>
        <taxon>Intrasporangiaceae</taxon>
        <taxon>Aquipuribacter</taxon>
    </lineage>
</organism>
<accession>A0ABW0GSY8</accession>
<gene>
    <name evidence="4" type="ORF">ACFPJ6_17975</name>
</gene>
<sequence length="188" mass="19206">MVTLVRAGLLVVVAALVVWPTTTAPLATPSSWAGPVLLLAVPVLALDAVDGAVARRTVTTTRGARLDMETDAAAVLVLAVAAAPFVGAWVLTAGLLRYAFGLAGALRPALRAPLPYSLARRVVAAVQGPALLVPVAALLVPGVPPVAGVLACAAALTALVWSFGRDVVRLEREGRRGTSRIATVRARS</sequence>
<dbReference type="RefSeq" id="WP_340270350.1">
    <property type="nucleotide sequence ID" value="NZ_JBBEOG010000006.1"/>
</dbReference>
<comment type="similarity">
    <text evidence="2">Belongs to the CDP-alcohol phosphatidyltransferase class-I family.</text>
</comment>
<dbReference type="InterPro" id="IPR000462">
    <property type="entry name" value="CDP-OH_P_trans"/>
</dbReference>
<dbReference type="Proteomes" id="UP001596122">
    <property type="component" value="Unassembled WGS sequence"/>
</dbReference>
<feature type="transmembrane region" description="Helical" evidence="3">
    <location>
        <begin position="72"/>
        <end position="100"/>
    </location>
</feature>
<proteinExistence type="inferred from homology"/>
<dbReference type="Gene3D" id="1.20.120.1760">
    <property type="match status" value="1"/>
</dbReference>
<name>A0ABW0GSY8_9MICO</name>
<protein>
    <submittedName>
        <fullName evidence="4">CDP-alcohol phosphatidyltransferase family protein</fullName>
    </submittedName>
</protein>
<dbReference type="EMBL" id="JBHSLD010000028">
    <property type="protein sequence ID" value="MFC5382657.1"/>
    <property type="molecule type" value="Genomic_DNA"/>
</dbReference>
<evidence type="ECO:0000313" key="4">
    <source>
        <dbReference type="EMBL" id="MFC5382657.1"/>
    </source>
</evidence>
<keyword evidence="3" id="KW-1133">Transmembrane helix</keyword>
<evidence type="ECO:0000256" key="2">
    <source>
        <dbReference type="RuleBase" id="RU003750"/>
    </source>
</evidence>
<evidence type="ECO:0000313" key="5">
    <source>
        <dbReference type="Proteomes" id="UP001596122"/>
    </source>
</evidence>
<feature type="transmembrane region" description="Helical" evidence="3">
    <location>
        <begin position="146"/>
        <end position="164"/>
    </location>
</feature>
<evidence type="ECO:0000256" key="3">
    <source>
        <dbReference type="SAM" id="Phobius"/>
    </source>
</evidence>
<keyword evidence="1 2" id="KW-0808">Transferase</keyword>
<dbReference type="PROSITE" id="PS00379">
    <property type="entry name" value="CDP_ALCOHOL_P_TRANSF"/>
    <property type="match status" value="1"/>
</dbReference>
<dbReference type="Pfam" id="PF01066">
    <property type="entry name" value="CDP-OH_P_transf"/>
    <property type="match status" value="1"/>
</dbReference>
<dbReference type="InterPro" id="IPR043130">
    <property type="entry name" value="CDP-OH_PTrfase_TM_dom"/>
</dbReference>
<keyword evidence="3" id="KW-0472">Membrane</keyword>
<keyword evidence="5" id="KW-1185">Reference proteome</keyword>
<dbReference type="InterPro" id="IPR048254">
    <property type="entry name" value="CDP_ALCOHOL_P_TRANSF_CS"/>
</dbReference>
<evidence type="ECO:0000256" key="1">
    <source>
        <dbReference type="ARBA" id="ARBA00022679"/>
    </source>
</evidence>